<dbReference type="InterPro" id="IPR005471">
    <property type="entry name" value="Tscrpt_reg_IclR_N"/>
</dbReference>
<dbReference type="GO" id="GO:0006355">
    <property type="term" value="P:regulation of DNA-templated transcription"/>
    <property type="evidence" value="ECO:0007669"/>
    <property type="project" value="InterPro"/>
</dbReference>
<sequence length="225" mass="24561">MGENTPPRPATELFPESLKLSPKQREVLRTLQQLTAGARASDVADALGMHVNTARGHLDELVAHGAVRVFPAPAQGRGRPSLIFQVRVPDNRTVADEYVTLIEMMADSIDPDSARDIGRRWARRMAEEGHEPHDVDSAASRIHTMLRDMGFDPTLPEHPDTPDSTTLTLQSCPFVTATGGRPSDFVCRVHDGFLAETVSDGVDSHVEPMAADGQCLVHLSRQAKN</sequence>
<dbReference type="InterPro" id="IPR036390">
    <property type="entry name" value="WH_DNA-bd_sf"/>
</dbReference>
<reference evidence="2 3" key="1">
    <citation type="submission" date="2013-09" db="EMBL/GenBank/DDBJ databases">
        <title>Complete genome sequence of Corynebacterium doosanense CAU 212(T) (=DSM 45436(T)), isolated from activated sludge.</title>
        <authorList>
            <person name="Schaffert L."/>
            <person name="Albersmeier A."/>
            <person name="Kalinowski J."/>
            <person name="Ruckert C."/>
        </authorList>
    </citation>
    <scope>NUCLEOTIDE SEQUENCE [LARGE SCALE GENOMIC DNA]</scope>
    <source>
        <strain evidence="2 3">CAU 212</strain>
    </source>
</reference>
<organism evidence="2 3">
    <name type="scientific">Corynebacterium doosanense CAU 212 = DSM 45436</name>
    <dbReference type="NCBI Taxonomy" id="558173"/>
    <lineage>
        <taxon>Bacteria</taxon>
        <taxon>Bacillati</taxon>
        <taxon>Actinomycetota</taxon>
        <taxon>Actinomycetes</taxon>
        <taxon>Mycobacteriales</taxon>
        <taxon>Corynebacteriaceae</taxon>
        <taxon>Corynebacterium</taxon>
    </lineage>
</organism>
<keyword evidence="3" id="KW-1185">Reference proteome</keyword>
<accession>A0A097IFB4</accession>
<dbReference type="SUPFAM" id="SSF46785">
    <property type="entry name" value="Winged helix' DNA-binding domain"/>
    <property type="match status" value="1"/>
</dbReference>
<protein>
    <recommendedName>
        <fullName evidence="1">HTH iclR-type domain-containing protein</fullName>
    </recommendedName>
</protein>
<proteinExistence type="predicted"/>
<dbReference type="eggNOG" id="COG2345">
    <property type="taxonomic scope" value="Bacteria"/>
</dbReference>
<dbReference type="Gene3D" id="1.10.10.10">
    <property type="entry name" value="Winged helix-like DNA-binding domain superfamily/Winged helix DNA-binding domain"/>
    <property type="match status" value="1"/>
</dbReference>
<dbReference type="KEGG" id="cdo:CDOO_05870"/>
<gene>
    <name evidence="2" type="ORF">CDOO_05870</name>
</gene>
<dbReference type="Proteomes" id="UP000029914">
    <property type="component" value="Chromosome"/>
</dbReference>
<dbReference type="RefSeq" id="WP_018022202.1">
    <property type="nucleotide sequence ID" value="NZ_AQUX01000006.1"/>
</dbReference>
<evidence type="ECO:0000313" key="2">
    <source>
        <dbReference type="EMBL" id="AIT60831.1"/>
    </source>
</evidence>
<dbReference type="GO" id="GO:0003677">
    <property type="term" value="F:DNA binding"/>
    <property type="evidence" value="ECO:0007669"/>
    <property type="project" value="InterPro"/>
</dbReference>
<dbReference type="Pfam" id="PF09339">
    <property type="entry name" value="HTH_IclR"/>
    <property type="match status" value="1"/>
</dbReference>
<feature type="domain" description="HTH iclR-type" evidence="1">
    <location>
        <begin position="26"/>
        <end position="68"/>
    </location>
</feature>
<dbReference type="HOGENOM" id="CLU_078469_1_0_11"/>
<name>A0A097IFB4_9CORY</name>
<dbReference type="EMBL" id="CP006764">
    <property type="protein sequence ID" value="AIT60831.1"/>
    <property type="molecule type" value="Genomic_DNA"/>
</dbReference>
<evidence type="ECO:0000259" key="1">
    <source>
        <dbReference type="Pfam" id="PF09339"/>
    </source>
</evidence>
<dbReference type="OrthoDB" id="3399802at2"/>
<dbReference type="STRING" id="558173.CDOO_05870"/>
<dbReference type="InterPro" id="IPR036388">
    <property type="entry name" value="WH-like_DNA-bd_sf"/>
</dbReference>
<evidence type="ECO:0000313" key="3">
    <source>
        <dbReference type="Proteomes" id="UP000029914"/>
    </source>
</evidence>
<dbReference type="AlphaFoldDB" id="A0A097IFB4"/>